<evidence type="ECO:0000256" key="1">
    <source>
        <dbReference type="ARBA" id="ARBA00022670"/>
    </source>
</evidence>
<dbReference type="PRINTS" id="PR00862">
    <property type="entry name" value="PROLIGOPTASE"/>
</dbReference>
<dbReference type="InterPro" id="IPR002470">
    <property type="entry name" value="Peptidase_S9A"/>
</dbReference>
<dbReference type="SUPFAM" id="SSF53474">
    <property type="entry name" value="alpha/beta-Hydrolases"/>
    <property type="match status" value="1"/>
</dbReference>
<protein>
    <submittedName>
        <fullName evidence="6">Prolyl oligopeptidase family serine peptidase</fullName>
    </submittedName>
</protein>
<evidence type="ECO:0000259" key="4">
    <source>
        <dbReference type="Pfam" id="PF00326"/>
    </source>
</evidence>
<dbReference type="SUPFAM" id="SSF50993">
    <property type="entry name" value="Peptidase/esterase 'gauge' domain"/>
    <property type="match status" value="1"/>
</dbReference>
<evidence type="ECO:0000256" key="2">
    <source>
        <dbReference type="ARBA" id="ARBA00022801"/>
    </source>
</evidence>
<dbReference type="InterPro" id="IPR051167">
    <property type="entry name" value="Prolyl_oligopep/macrocyclase"/>
</dbReference>
<proteinExistence type="predicted"/>
<dbReference type="InterPro" id="IPR023302">
    <property type="entry name" value="Pept_S9A_N"/>
</dbReference>
<dbReference type="Proteomes" id="UP001432062">
    <property type="component" value="Chromosome"/>
</dbReference>
<keyword evidence="2" id="KW-0378">Hydrolase</keyword>
<evidence type="ECO:0000259" key="5">
    <source>
        <dbReference type="Pfam" id="PF02897"/>
    </source>
</evidence>
<dbReference type="InterPro" id="IPR001375">
    <property type="entry name" value="Peptidase_S9_cat"/>
</dbReference>
<evidence type="ECO:0000313" key="6">
    <source>
        <dbReference type="EMBL" id="WUV49392.1"/>
    </source>
</evidence>
<dbReference type="Gene3D" id="2.130.10.120">
    <property type="entry name" value="Prolyl oligopeptidase, N-terminal domain"/>
    <property type="match status" value="1"/>
</dbReference>
<dbReference type="EMBL" id="CP109441">
    <property type="protein sequence ID" value="WUV49392.1"/>
    <property type="molecule type" value="Genomic_DNA"/>
</dbReference>
<dbReference type="InterPro" id="IPR029058">
    <property type="entry name" value="AB_hydrolase_fold"/>
</dbReference>
<dbReference type="Gene3D" id="3.40.50.1820">
    <property type="entry name" value="alpha/beta hydrolase"/>
    <property type="match status" value="1"/>
</dbReference>
<dbReference type="Pfam" id="PF00326">
    <property type="entry name" value="Peptidase_S9"/>
    <property type="match status" value="1"/>
</dbReference>
<dbReference type="Pfam" id="PF02897">
    <property type="entry name" value="Peptidase_S9_N"/>
    <property type="match status" value="1"/>
</dbReference>
<name>A0ABZ1Z1I0_9NOCA</name>
<evidence type="ECO:0000256" key="3">
    <source>
        <dbReference type="ARBA" id="ARBA00022825"/>
    </source>
</evidence>
<reference evidence="6" key="1">
    <citation type="submission" date="2022-10" db="EMBL/GenBank/DDBJ databases">
        <title>The complete genomes of actinobacterial strains from the NBC collection.</title>
        <authorList>
            <person name="Joergensen T.S."/>
            <person name="Alvarez Arevalo M."/>
            <person name="Sterndorff E.B."/>
            <person name="Faurdal D."/>
            <person name="Vuksanovic O."/>
            <person name="Mourched A.-S."/>
            <person name="Charusanti P."/>
            <person name="Shaw S."/>
            <person name="Blin K."/>
            <person name="Weber T."/>
        </authorList>
    </citation>
    <scope>NUCLEOTIDE SEQUENCE</scope>
    <source>
        <strain evidence="6">NBC_01482</strain>
    </source>
</reference>
<feature type="domain" description="Peptidase S9 prolyl oligopeptidase catalytic" evidence="4">
    <location>
        <begin position="479"/>
        <end position="680"/>
    </location>
</feature>
<evidence type="ECO:0000313" key="7">
    <source>
        <dbReference type="Proteomes" id="UP001432062"/>
    </source>
</evidence>
<keyword evidence="1" id="KW-0645">Protease</keyword>
<feature type="domain" description="Peptidase S9A N-terminal" evidence="5">
    <location>
        <begin position="6"/>
        <end position="401"/>
    </location>
</feature>
<dbReference type="PANTHER" id="PTHR42881">
    <property type="entry name" value="PROLYL ENDOPEPTIDASE"/>
    <property type="match status" value="1"/>
</dbReference>
<organism evidence="6 7">
    <name type="scientific">Nocardia vinacea</name>
    <dbReference type="NCBI Taxonomy" id="96468"/>
    <lineage>
        <taxon>Bacteria</taxon>
        <taxon>Bacillati</taxon>
        <taxon>Actinomycetota</taxon>
        <taxon>Actinomycetes</taxon>
        <taxon>Mycobacteriales</taxon>
        <taxon>Nocardiaceae</taxon>
        <taxon>Nocardia</taxon>
    </lineage>
</organism>
<dbReference type="RefSeq" id="WP_327094167.1">
    <property type="nucleotide sequence ID" value="NZ_CP109149.1"/>
</dbReference>
<keyword evidence="3" id="KW-0720">Serine protease</keyword>
<accession>A0ABZ1Z1I0</accession>
<keyword evidence="7" id="KW-1185">Reference proteome</keyword>
<sequence length="683" mass="76642">MTGVEQTVTDPYLWLEEVTDERALDFARAHNEVVVERFASSGRFTELERRILDMLDTDTKIAYPGRRGRWLYNFWRDAEHPRGLWRRTTFAEYAKEAPEWDVLIDLDALGTTEGENWVWGGAAVLRPEQSRALISLSRGGADAKVVREFDIETREFIEPTDGGYFLPEAKSEIRWIDIDSVYAGTDFGPGALTDSGYPRIAKRWRRGTPLTEAETVFEGEAGDVAVSAGYDRTPGYERHFVGRATDFFNEEVYLLESDGSLRHLDVPTDASESWYKDWFLVRLKSPWEIGDKTYPAGALLAMDFEKFLSGAREFEVIFTPDEHTSLHGYGWTENHLLLITLEDVQTKLYVLTPGPDGWHREPLADTPPMATTSVMNLDPLEGGDEFMLTTSGFTTPATLLASAVGGRSEQLKQEPGFFDAEGIETEQFFARSDDGTVVPYFVIRHRDRKDTPGPTVMSGYGGFEVSRTPAYSGASGMGWLERGGTWVMTNIRGGGEYGPQWHTSVQKANRHKVYEDFSSIAKDLVARGISTHEQLGAVGGSNGGLLMGVMLTRYPELFGAIVCQVPLLDMQRYHLLLAGASWVAEYGDPDKPEEWEYISKYSPYQNVRADASYPPILLTTSTRDDRVHPGHARKMAALLEEQGHTVWYHENIEGGHGGAADNKQSAFQAGLIYEFFTQMLMER</sequence>
<dbReference type="PANTHER" id="PTHR42881:SF13">
    <property type="entry name" value="PROLYL ENDOPEPTIDASE"/>
    <property type="match status" value="1"/>
</dbReference>
<gene>
    <name evidence="6" type="ORF">OG563_14990</name>
</gene>